<dbReference type="EMBL" id="JAYMYS010000005">
    <property type="protein sequence ID" value="KAK7391939.1"/>
    <property type="molecule type" value="Genomic_DNA"/>
</dbReference>
<comment type="caution">
    <text evidence="1">The sequence shown here is derived from an EMBL/GenBank/DDBJ whole genome shotgun (WGS) entry which is preliminary data.</text>
</comment>
<dbReference type="PANTHER" id="PTHR32060">
    <property type="entry name" value="TAIL-SPECIFIC PROTEASE"/>
    <property type="match status" value="1"/>
</dbReference>
<organism evidence="1 2">
    <name type="scientific">Psophocarpus tetragonolobus</name>
    <name type="common">Winged bean</name>
    <name type="synonym">Dolichos tetragonolobus</name>
    <dbReference type="NCBI Taxonomy" id="3891"/>
    <lineage>
        <taxon>Eukaryota</taxon>
        <taxon>Viridiplantae</taxon>
        <taxon>Streptophyta</taxon>
        <taxon>Embryophyta</taxon>
        <taxon>Tracheophyta</taxon>
        <taxon>Spermatophyta</taxon>
        <taxon>Magnoliopsida</taxon>
        <taxon>eudicotyledons</taxon>
        <taxon>Gunneridae</taxon>
        <taxon>Pentapetalae</taxon>
        <taxon>rosids</taxon>
        <taxon>fabids</taxon>
        <taxon>Fabales</taxon>
        <taxon>Fabaceae</taxon>
        <taxon>Papilionoideae</taxon>
        <taxon>50 kb inversion clade</taxon>
        <taxon>NPAAA clade</taxon>
        <taxon>indigoferoid/millettioid clade</taxon>
        <taxon>Phaseoleae</taxon>
        <taxon>Psophocarpus</taxon>
    </lineage>
</organism>
<gene>
    <name evidence="1" type="ORF">VNO78_20363</name>
</gene>
<dbReference type="Gene3D" id="3.30.750.44">
    <property type="match status" value="1"/>
</dbReference>
<reference evidence="1 2" key="1">
    <citation type="submission" date="2024-01" db="EMBL/GenBank/DDBJ databases">
        <title>The genomes of 5 underutilized Papilionoideae crops provide insights into root nodulation and disease resistanc.</title>
        <authorList>
            <person name="Jiang F."/>
        </authorList>
    </citation>
    <scope>NUCLEOTIDE SEQUENCE [LARGE SCALE GENOMIC DNA]</scope>
    <source>
        <strain evidence="1">DUOXIRENSHENG_FW03</strain>
        <tissue evidence="1">Leaves</tissue>
    </source>
</reference>
<protein>
    <submittedName>
        <fullName evidence="1">Uncharacterized protein</fullName>
    </submittedName>
</protein>
<dbReference type="SUPFAM" id="SSF52096">
    <property type="entry name" value="ClpP/crotonase"/>
    <property type="match status" value="1"/>
</dbReference>
<keyword evidence="2" id="KW-1185">Reference proteome</keyword>
<dbReference type="GO" id="GO:0004175">
    <property type="term" value="F:endopeptidase activity"/>
    <property type="evidence" value="ECO:0007669"/>
    <property type="project" value="TreeGrafter"/>
</dbReference>
<evidence type="ECO:0000313" key="2">
    <source>
        <dbReference type="Proteomes" id="UP001386955"/>
    </source>
</evidence>
<proteinExistence type="predicted"/>
<accession>A0AAN9S981</accession>
<dbReference type="PANTHER" id="PTHR32060:SF7">
    <property type="entry name" value="CARBOXYL-TERMINAL-PROCESSING PEPTIDASE 2, CHLOROPLASTIC"/>
    <property type="match status" value="1"/>
</dbReference>
<name>A0AAN9S981_PSOTE</name>
<sequence>MVECLTMEYGLQINGSLDTVMRSNIAKIFLNIENNMAIRKMLETLDDSFTRFLEPEKFRSLRFETRGVLTGVGLSIGYLTKIDMQASGLVISASSGGPVYRAGGLSGDGNGAIVVDEPEVTRDHFYGMDGIPPAVRETTVARMLSIIERQATAVVEESSVIISWDGQQQSIPPRR</sequence>
<dbReference type="Proteomes" id="UP001386955">
    <property type="component" value="Unassembled WGS sequence"/>
</dbReference>
<dbReference type="AlphaFoldDB" id="A0AAN9S981"/>
<dbReference type="InterPro" id="IPR029045">
    <property type="entry name" value="ClpP/crotonase-like_dom_sf"/>
</dbReference>
<evidence type="ECO:0000313" key="1">
    <source>
        <dbReference type="EMBL" id="KAK7391939.1"/>
    </source>
</evidence>